<evidence type="ECO:0000256" key="1">
    <source>
        <dbReference type="SAM" id="MobiDB-lite"/>
    </source>
</evidence>
<dbReference type="Proteomes" id="UP001056855">
    <property type="component" value="Chromosome"/>
</dbReference>
<name>A0A9E7N7N2_9EURY</name>
<dbReference type="Gene3D" id="2.60.120.200">
    <property type="match status" value="1"/>
</dbReference>
<proteinExistence type="predicted"/>
<dbReference type="EMBL" id="CP100355">
    <property type="protein sequence ID" value="UTF52069.1"/>
    <property type="molecule type" value="Genomic_DNA"/>
</dbReference>
<organism evidence="2 3">
    <name type="scientific">Natronosalvus rutilus</name>
    <dbReference type="NCBI Taxonomy" id="2953753"/>
    <lineage>
        <taxon>Archaea</taxon>
        <taxon>Methanobacteriati</taxon>
        <taxon>Methanobacteriota</taxon>
        <taxon>Stenosarchaea group</taxon>
        <taxon>Halobacteria</taxon>
        <taxon>Halobacteriales</taxon>
        <taxon>Natrialbaceae</taxon>
        <taxon>Natronosalvus</taxon>
    </lineage>
</organism>
<protein>
    <recommendedName>
        <fullName evidence="4">Polysaccharide lyase</fullName>
    </recommendedName>
</protein>
<dbReference type="AlphaFoldDB" id="A0A9E7N7N2"/>
<evidence type="ECO:0000313" key="3">
    <source>
        <dbReference type="Proteomes" id="UP001056855"/>
    </source>
</evidence>
<dbReference type="GeneID" id="73290307"/>
<reference evidence="2" key="1">
    <citation type="submission" date="2022-06" db="EMBL/GenBank/DDBJ databases">
        <title>Diverse halophilic archaea isolated from saline environments.</title>
        <authorList>
            <person name="Cui H.-L."/>
        </authorList>
    </citation>
    <scope>NUCLEOTIDE SEQUENCE</scope>
    <source>
        <strain evidence="2">WLHS1</strain>
    </source>
</reference>
<sequence length="321" mass="35843">MRGKQSDVSGDEPRGDTRRTKRRTLGRRSYLSLLGATATGALFSSAVRGEAGDPKATDLEFIDIDYGGSYDASSRYNGLEDVYRVWNHRSGADPEITAGQPEPGDRCLAHHFQGNQMTANTVYSFDANHGGVVDETYQRFRFHPNGMTLADRGTFRFFWAGLRNGPTSSGGTTQEDIPNGKDGWSVRLGYARRGSHNHPDEYPLFVYVYHMDQVNPVPELNVTETDVRMNEWNDIRCHQVLNTVEGGQANADGEIRVWVNGELAFERTDYRWTSVPGQGIEEAGPYGYWWGSNQNGETVYFDDHHIVVGGIPENIVPPTQS</sequence>
<keyword evidence="3" id="KW-1185">Reference proteome</keyword>
<dbReference type="RefSeq" id="WP_254155816.1">
    <property type="nucleotide sequence ID" value="NZ_CP100355.1"/>
</dbReference>
<gene>
    <name evidence="2" type="ORF">NGM29_09635</name>
</gene>
<evidence type="ECO:0000313" key="2">
    <source>
        <dbReference type="EMBL" id="UTF52069.1"/>
    </source>
</evidence>
<evidence type="ECO:0008006" key="4">
    <source>
        <dbReference type="Google" id="ProtNLM"/>
    </source>
</evidence>
<accession>A0A9E7N7N2</accession>
<dbReference type="KEGG" id="sawl:NGM29_09635"/>
<feature type="region of interest" description="Disordered" evidence="1">
    <location>
        <begin position="1"/>
        <end position="23"/>
    </location>
</feature>